<sequence length="619" mass="65992">MTGNVAASGDSSEAEPGAPSSAGLHRRTRAFSSSQVEPEDGAPASHDPADKGLLRQLWQFRSYGRPHRRALSVGVGLRVCELLADLAQPWPLALVVDGLFAAGGSHGPPSLLASLVGGSTRTLLLVASVAVLIIALISGAFDYLGDRVMNGAGEKITAAIRADTFGNLQRLPMTFHDRHAVGEFTSRISTDTDRIETSLTAVFSTLFPGVLSIVGFAIVLLSVDWRLGLIAIGCIPLIFASSARYSRLTRQSARQQRAAEGRLAGFVAESLQGIRTIHAFGSHDLHDTRFAADNNGTLRAGLRAVELRARFTPLLEIITAVGTAVLLWVGGLGVLDGWWTVGLLVVVTSYLRDMIKPVRGLSKLSMTFTQGAASAERVADILARTPRTICRSRPLPARADGRIDLDDVVLDYGRGPVLHHLDLTIHPGERVALLGPNGAGKSTVLALIAGLYQPTSGTIHLDGRNTAHLPNPWLHRQIAVVLQDTFLFSGTLAENIRYARPDATPEEVTRAAQTALVSDFADDLPDGLDTRLGDSGTGLSGGQRQRVGVARALLLDAPVVLLDEPTAGFDSHAERLVVEALTRLVHGRTVIMTTHRPALIRLATRTVDIHDGAIQQLAG</sequence>
<name>A0ABW4F7J5_9PSEU</name>
<dbReference type="Gene3D" id="1.20.1560.10">
    <property type="entry name" value="ABC transporter type 1, transmembrane domain"/>
    <property type="match status" value="1"/>
</dbReference>
<feature type="region of interest" description="Disordered" evidence="7">
    <location>
        <begin position="1"/>
        <end position="49"/>
    </location>
</feature>
<keyword evidence="12" id="KW-1185">Reference proteome</keyword>
<dbReference type="PROSITE" id="PS00211">
    <property type="entry name" value="ABC_TRANSPORTER_1"/>
    <property type="match status" value="1"/>
</dbReference>
<feature type="domain" description="ABC transporter" evidence="9">
    <location>
        <begin position="403"/>
        <end position="617"/>
    </location>
</feature>
<keyword evidence="3" id="KW-0547">Nucleotide-binding</keyword>
<dbReference type="RefSeq" id="WP_344725818.1">
    <property type="nucleotide sequence ID" value="NZ_BAAAUS010000035.1"/>
</dbReference>
<evidence type="ECO:0000256" key="8">
    <source>
        <dbReference type="SAM" id="Phobius"/>
    </source>
</evidence>
<keyword evidence="4 11" id="KW-0067">ATP-binding</keyword>
<reference evidence="12" key="1">
    <citation type="journal article" date="2019" name="Int. J. Syst. Evol. Microbiol.">
        <title>The Global Catalogue of Microorganisms (GCM) 10K type strain sequencing project: providing services to taxonomists for standard genome sequencing and annotation.</title>
        <authorList>
            <consortium name="The Broad Institute Genomics Platform"/>
            <consortium name="The Broad Institute Genome Sequencing Center for Infectious Disease"/>
            <person name="Wu L."/>
            <person name="Ma J."/>
        </authorList>
    </citation>
    <scope>NUCLEOTIDE SEQUENCE [LARGE SCALE GENOMIC DNA]</scope>
    <source>
        <strain evidence="12">CCM 7043</strain>
    </source>
</reference>
<evidence type="ECO:0000259" key="10">
    <source>
        <dbReference type="PROSITE" id="PS50929"/>
    </source>
</evidence>
<keyword evidence="6 8" id="KW-0472">Membrane</keyword>
<dbReference type="InterPro" id="IPR027417">
    <property type="entry name" value="P-loop_NTPase"/>
</dbReference>
<evidence type="ECO:0000259" key="9">
    <source>
        <dbReference type="PROSITE" id="PS50893"/>
    </source>
</evidence>
<dbReference type="PROSITE" id="PS50893">
    <property type="entry name" value="ABC_TRANSPORTER_2"/>
    <property type="match status" value="1"/>
</dbReference>
<feature type="transmembrane region" description="Helical" evidence="8">
    <location>
        <begin position="199"/>
        <end position="221"/>
    </location>
</feature>
<dbReference type="InterPro" id="IPR017871">
    <property type="entry name" value="ABC_transporter-like_CS"/>
</dbReference>
<dbReference type="InterPro" id="IPR039421">
    <property type="entry name" value="Type_1_exporter"/>
</dbReference>
<feature type="transmembrane region" description="Helical" evidence="8">
    <location>
        <begin position="227"/>
        <end position="245"/>
    </location>
</feature>
<evidence type="ECO:0000256" key="4">
    <source>
        <dbReference type="ARBA" id="ARBA00022840"/>
    </source>
</evidence>
<evidence type="ECO:0000256" key="5">
    <source>
        <dbReference type="ARBA" id="ARBA00022989"/>
    </source>
</evidence>
<feature type="transmembrane region" description="Helical" evidence="8">
    <location>
        <begin position="123"/>
        <end position="145"/>
    </location>
</feature>
<evidence type="ECO:0000313" key="12">
    <source>
        <dbReference type="Proteomes" id="UP001597114"/>
    </source>
</evidence>
<evidence type="ECO:0000256" key="2">
    <source>
        <dbReference type="ARBA" id="ARBA00022692"/>
    </source>
</evidence>
<evidence type="ECO:0000313" key="11">
    <source>
        <dbReference type="EMBL" id="MFD1522857.1"/>
    </source>
</evidence>
<feature type="compositionally biased region" description="Low complexity" evidence="7">
    <location>
        <begin position="14"/>
        <end position="23"/>
    </location>
</feature>
<dbReference type="InterPro" id="IPR036640">
    <property type="entry name" value="ABC1_TM_sf"/>
</dbReference>
<evidence type="ECO:0000256" key="3">
    <source>
        <dbReference type="ARBA" id="ARBA00022741"/>
    </source>
</evidence>
<dbReference type="Gene3D" id="3.40.50.300">
    <property type="entry name" value="P-loop containing nucleotide triphosphate hydrolases"/>
    <property type="match status" value="1"/>
</dbReference>
<accession>A0ABW4F7J5</accession>
<dbReference type="Proteomes" id="UP001597114">
    <property type="component" value="Unassembled WGS sequence"/>
</dbReference>
<dbReference type="EMBL" id="JBHUCO010000051">
    <property type="protein sequence ID" value="MFD1522857.1"/>
    <property type="molecule type" value="Genomic_DNA"/>
</dbReference>
<dbReference type="Pfam" id="PF00664">
    <property type="entry name" value="ABC_membrane"/>
    <property type="match status" value="1"/>
</dbReference>
<comment type="caution">
    <text evidence="11">The sequence shown here is derived from an EMBL/GenBank/DDBJ whole genome shotgun (WGS) entry which is preliminary data.</text>
</comment>
<protein>
    <submittedName>
        <fullName evidence="11">ABC transporter ATP-binding protein</fullName>
    </submittedName>
</protein>
<comment type="subcellular location">
    <subcellularLocation>
        <location evidence="1">Cell membrane</location>
        <topology evidence="1">Multi-pass membrane protein</topology>
    </subcellularLocation>
</comment>
<dbReference type="InterPro" id="IPR003439">
    <property type="entry name" value="ABC_transporter-like_ATP-bd"/>
</dbReference>
<organism evidence="11 12">
    <name type="scientific">Pseudonocardia yunnanensis</name>
    <dbReference type="NCBI Taxonomy" id="58107"/>
    <lineage>
        <taxon>Bacteria</taxon>
        <taxon>Bacillati</taxon>
        <taxon>Actinomycetota</taxon>
        <taxon>Actinomycetes</taxon>
        <taxon>Pseudonocardiales</taxon>
        <taxon>Pseudonocardiaceae</taxon>
        <taxon>Pseudonocardia</taxon>
    </lineage>
</organism>
<evidence type="ECO:0000256" key="6">
    <source>
        <dbReference type="ARBA" id="ARBA00023136"/>
    </source>
</evidence>
<evidence type="ECO:0000256" key="1">
    <source>
        <dbReference type="ARBA" id="ARBA00004651"/>
    </source>
</evidence>
<dbReference type="SMART" id="SM00382">
    <property type="entry name" value="AAA"/>
    <property type="match status" value="1"/>
</dbReference>
<dbReference type="Pfam" id="PF00005">
    <property type="entry name" value="ABC_tran"/>
    <property type="match status" value="1"/>
</dbReference>
<dbReference type="PANTHER" id="PTHR43394:SF1">
    <property type="entry name" value="ATP-BINDING CASSETTE SUB-FAMILY B MEMBER 10, MITOCHONDRIAL"/>
    <property type="match status" value="1"/>
</dbReference>
<keyword evidence="2 8" id="KW-0812">Transmembrane</keyword>
<dbReference type="SUPFAM" id="SSF52540">
    <property type="entry name" value="P-loop containing nucleoside triphosphate hydrolases"/>
    <property type="match status" value="1"/>
</dbReference>
<dbReference type="PANTHER" id="PTHR43394">
    <property type="entry name" value="ATP-DEPENDENT PERMEASE MDL1, MITOCHONDRIAL"/>
    <property type="match status" value="1"/>
</dbReference>
<dbReference type="InterPro" id="IPR011527">
    <property type="entry name" value="ABC1_TM_dom"/>
</dbReference>
<evidence type="ECO:0000256" key="7">
    <source>
        <dbReference type="SAM" id="MobiDB-lite"/>
    </source>
</evidence>
<dbReference type="SUPFAM" id="SSF90123">
    <property type="entry name" value="ABC transporter transmembrane region"/>
    <property type="match status" value="1"/>
</dbReference>
<keyword evidence="5 8" id="KW-1133">Transmembrane helix</keyword>
<dbReference type="CDD" id="cd18564">
    <property type="entry name" value="ABC_6TM_exporter_like"/>
    <property type="match status" value="1"/>
</dbReference>
<gene>
    <name evidence="11" type="ORF">ACFSJD_35575</name>
</gene>
<feature type="domain" description="ABC transmembrane type-1" evidence="10">
    <location>
        <begin position="73"/>
        <end position="370"/>
    </location>
</feature>
<dbReference type="InterPro" id="IPR003593">
    <property type="entry name" value="AAA+_ATPase"/>
</dbReference>
<dbReference type="GO" id="GO:0005524">
    <property type="term" value="F:ATP binding"/>
    <property type="evidence" value="ECO:0007669"/>
    <property type="project" value="UniProtKB-KW"/>
</dbReference>
<dbReference type="PROSITE" id="PS50929">
    <property type="entry name" value="ABC_TM1F"/>
    <property type="match status" value="1"/>
</dbReference>
<proteinExistence type="predicted"/>